<dbReference type="Pfam" id="PF03816">
    <property type="entry name" value="LytR_cpsA_psr"/>
    <property type="match status" value="1"/>
</dbReference>
<keyword evidence="3" id="KW-1133">Transmembrane helix</keyword>
<proteinExistence type="inferred from homology"/>
<dbReference type="Gene3D" id="3.40.630.190">
    <property type="entry name" value="LCP protein"/>
    <property type="match status" value="1"/>
</dbReference>
<comment type="similarity">
    <text evidence="1">Belongs to the LytR/CpsA/Psr (LCP) family.</text>
</comment>
<dbReference type="PANTHER" id="PTHR33392:SF6">
    <property type="entry name" value="POLYISOPRENYL-TEICHOIC ACID--PEPTIDOGLYCAN TEICHOIC ACID TRANSFERASE TAGU"/>
    <property type="match status" value="1"/>
</dbReference>
<evidence type="ECO:0000313" key="7">
    <source>
        <dbReference type="Proteomes" id="UP000604475"/>
    </source>
</evidence>
<dbReference type="InterPro" id="IPR027381">
    <property type="entry name" value="LytR/CpsA/Psr_C"/>
</dbReference>
<dbReference type="EMBL" id="JAEACQ010000152">
    <property type="protein sequence ID" value="MBL7626923.1"/>
    <property type="molecule type" value="Genomic_DNA"/>
</dbReference>
<evidence type="ECO:0000256" key="3">
    <source>
        <dbReference type="SAM" id="Phobius"/>
    </source>
</evidence>
<feature type="region of interest" description="Disordered" evidence="2">
    <location>
        <begin position="475"/>
        <end position="513"/>
    </location>
</feature>
<keyword evidence="7" id="KW-1185">Reference proteome</keyword>
<evidence type="ECO:0000256" key="2">
    <source>
        <dbReference type="SAM" id="MobiDB-lite"/>
    </source>
</evidence>
<dbReference type="NCBIfam" id="TIGR00350">
    <property type="entry name" value="lytR_cpsA_psr"/>
    <property type="match status" value="1"/>
</dbReference>
<sequence length="513" mass="53136">MSRVTMERPLPPGLSPRTRRRSSLRRISLASFGLLSVLVFLLSSVGWYFFHQLDGNITRLKDWDGGGDKPAEVPGDLNILLLGDDSREGTGDQYGGDAVQGMRSDTTIIAHFDADGSLTLLSFPRDTLVTVGGDGAEGIPRDGKLKLTEVLNYGGLPTLVSTMQDLTGLAINHVITINLAGFKQMTDAIGGVDVCVLPGNKKEWVEEANAYSTNTKDPMSGWVGGPGTVHVNGELALAFVRQRHGLPNDDKDRIRRQQQFLSKLLAKATSSGVLSNPVKINSLLGAVGKSMQTDLDAEGLVELAKRASGLDAGKIKFITVPTHVPMPPEGGATNDRGNIPPHGEVLLLNTEDLETILAPMRAEPEEDPTLASAPPVDPSQVSVAAVVNASGRSGLAAQTAKDLAALGFVGAMETGNTTLQAPTEVRYPTGQEGPAKTLAGKIPGARAVPDTALAGTGLKLVLGSSFTGVDDATGAGAGTATPGATSSAQPGAGAGPTATTPPPDAGNDTSCTY</sequence>
<evidence type="ECO:0000256" key="1">
    <source>
        <dbReference type="ARBA" id="ARBA00006068"/>
    </source>
</evidence>
<dbReference type="InterPro" id="IPR050922">
    <property type="entry name" value="LytR/CpsA/Psr_CW_biosynth"/>
</dbReference>
<name>A0A937UMC5_9ACTN</name>
<accession>A0A937UMC5</accession>
<protein>
    <submittedName>
        <fullName evidence="6">LCP family protein</fullName>
    </submittedName>
</protein>
<feature type="compositionally biased region" description="Low complexity" evidence="2">
    <location>
        <begin position="475"/>
        <end position="498"/>
    </location>
</feature>
<feature type="domain" description="Cell envelope-related transcriptional attenuator" evidence="4">
    <location>
        <begin position="103"/>
        <end position="269"/>
    </location>
</feature>
<evidence type="ECO:0000259" key="5">
    <source>
        <dbReference type="Pfam" id="PF13399"/>
    </source>
</evidence>
<dbReference type="AlphaFoldDB" id="A0A937UMC5"/>
<dbReference type="InterPro" id="IPR004474">
    <property type="entry name" value="LytR_CpsA_psr"/>
</dbReference>
<feature type="domain" description="LytR/CpsA/Psr regulator C-terminal" evidence="5">
    <location>
        <begin position="382"/>
        <end position="466"/>
    </location>
</feature>
<evidence type="ECO:0000313" key="6">
    <source>
        <dbReference type="EMBL" id="MBL7626923.1"/>
    </source>
</evidence>
<gene>
    <name evidence="6" type="ORF">I7412_07035</name>
</gene>
<evidence type="ECO:0000259" key="4">
    <source>
        <dbReference type="Pfam" id="PF03816"/>
    </source>
</evidence>
<comment type="caution">
    <text evidence="6">The sequence shown here is derived from an EMBL/GenBank/DDBJ whole genome shotgun (WGS) entry which is preliminary data.</text>
</comment>
<dbReference type="Pfam" id="PF13399">
    <property type="entry name" value="LytR_C"/>
    <property type="match status" value="1"/>
</dbReference>
<keyword evidence="3" id="KW-0812">Transmembrane</keyword>
<dbReference type="Proteomes" id="UP000604475">
    <property type="component" value="Unassembled WGS sequence"/>
</dbReference>
<reference evidence="6" key="1">
    <citation type="submission" date="2020-12" db="EMBL/GenBank/DDBJ databases">
        <title>Genomic characterization of non-nitrogen-fixing Frankia strains.</title>
        <authorList>
            <person name="Carlos-Shanley C."/>
            <person name="Guerra T."/>
            <person name="Hahn D."/>
        </authorList>
    </citation>
    <scope>NUCLEOTIDE SEQUENCE</scope>
    <source>
        <strain evidence="6">CN6</strain>
    </source>
</reference>
<dbReference type="PANTHER" id="PTHR33392">
    <property type="entry name" value="POLYISOPRENYL-TEICHOIC ACID--PEPTIDOGLYCAN TEICHOIC ACID TRANSFERASE TAGU"/>
    <property type="match status" value="1"/>
</dbReference>
<dbReference type="Gene3D" id="3.30.70.2390">
    <property type="match status" value="1"/>
</dbReference>
<organism evidence="6 7">
    <name type="scientific">Frankia nepalensis</name>
    <dbReference type="NCBI Taxonomy" id="1836974"/>
    <lineage>
        <taxon>Bacteria</taxon>
        <taxon>Bacillati</taxon>
        <taxon>Actinomycetota</taxon>
        <taxon>Actinomycetes</taxon>
        <taxon>Frankiales</taxon>
        <taxon>Frankiaceae</taxon>
        <taxon>Frankia</taxon>
    </lineage>
</organism>
<keyword evidence="3" id="KW-0472">Membrane</keyword>
<dbReference type="RefSeq" id="WP_203002570.1">
    <property type="nucleotide sequence ID" value="NZ_JADWYU010000101.1"/>
</dbReference>
<feature type="transmembrane region" description="Helical" evidence="3">
    <location>
        <begin position="27"/>
        <end position="50"/>
    </location>
</feature>